<name>A0A3S4LA10_9STRE</name>
<evidence type="ECO:0008006" key="5">
    <source>
        <dbReference type="Google" id="ProtNLM"/>
    </source>
</evidence>
<dbReference type="KEGG" id="svf:NCTC3166_00720"/>
<accession>A0A3S4LA10</accession>
<sequence length="183" mass="19903">MKKLILSTTALLAAASLAACSGKQEVKTEASSSTEKTEKVTSKSSSSSKAEKTSSNTSSQTTGDVFPSDEELEKLKTVGDFKKCLAKIVDESNRLMTESMESLPESAKETFAQTADSLKETLAQTKEAFNKAVERYGDDNAEVPKEFRENFIEQLKTARDSVKDSSESPVDQDSDDEDSDSDE</sequence>
<feature type="compositionally biased region" description="Low complexity" evidence="1">
    <location>
        <begin position="42"/>
        <end position="59"/>
    </location>
</feature>
<proteinExistence type="predicted"/>
<feature type="signal peptide" evidence="2">
    <location>
        <begin position="1"/>
        <end position="18"/>
    </location>
</feature>
<evidence type="ECO:0000256" key="2">
    <source>
        <dbReference type="SAM" id="SignalP"/>
    </source>
</evidence>
<reference evidence="3 4" key="1">
    <citation type="submission" date="2018-12" db="EMBL/GenBank/DDBJ databases">
        <authorList>
            <consortium name="Pathogen Informatics"/>
        </authorList>
    </citation>
    <scope>NUCLEOTIDE SEQUENCE [LARGE SCALE GENOMIC DNA]</scope>
    <source>
        <strain evidence="3 4">NCTC3166</strain>
    </source>
</reference>
<gene>
    <name evidence="3" type="ORF">NCTC3166_00720</name>
</gene>
<dbReference type="SUPFAM" id="SSF58113">
    <property type="entry name" value="Apolipoprotein A-I"/>
    <property type="match status" value="1"/>
</dbReference>
<evidence type="ECO:0000313" key="3">
    <source>
        <dbReference type="EMBL" id="VED66907.1"/>
    </source>
</evidence>
<dbReference type="Proteomes" id="UP000270025">
    <property type="component" value="Chromosome"/>
</dbReference>
<feature type="chain" id="PRO_5038632842" description="Lipoprotein" evidence="2">
    <location>
        <begin position="19"/>
        <end position="183"/>
    </location>
</feature>
<keyword evidence="4" id="KW-1185">Reference proteome</keyword>
<dbReference type="AlphaFoldDB" id="A0A3S4LA10"/>
<evidence type="ECO:0000256" key="1">
    <source>
        <dbReference type="SAM" id="MobiDB-lite"/>
    </source>
</evidence>
<dbReference type="PROSITE" id="PS51257">
    <property type="entry name" value="PROKAR_LIPOPROTEIN"/>
    <property type="match status" value="1"/>
</dbReference>
<dbReference type="RefSeq" id="WP_126404002.1">
    <property type="nucleotide sequence ID" value="NZ_LR134266.1"/>
</dbReference>
<keyword evidence="2" id="KW-0732">Signal</keyword>
<feature type="compositionally biased region" description="Acidic residues" evidence="1">
    <location>
        <begin position="170"/>
        <end position="183"/>
    </location>
</feature>
<organism evidence="3 4">
    <name type="scientific">Streptococcus viridans</name>
    <dbReference type="NCBI Taxonomy" id="78535"/>
    <lineage>
        <taxon>Bacteria</taxon>
        <taxon>Bacillati</taxon>
        <taxon>Bacillota</taxon>
        <taxon>Bacilli</taxon>
        <taxon>Lactobacillales</taxon>
        <taxon>Streptococcaceae</taxon>
        <taxon>Streptococcus</taxon>
    </lineage>
</organism>
<dbReference type="EMBL" id="LR134266">
    <property type="protein sequence ID" value="VED66907.1"/>
    <property type="molecule type" value="Genomic_DNA"/>
</dbReference>
<protein>
    <recommendedName>
        <fullName evidence="5">Lipoprotein</fullName>
    </recommendedName>
</protein>
<feature type="compositionally biased region" description="Basic and acidic residues" evidence="1">
    <location>
        <begin position="157"/>
        <end position="166"/>
    </location>
</feature>
<feature type="region of interest" description="Disordered" evidence="1">
    <location>
        <begin position="157"/>
        <end position="183"/>
    </location>
</feature>
<feature type="region of interest" description="Disordered" evidence="1">
    <location>
        <begin position="20"/>
        <end position="69"/>
    </location>
</feature>
<evidence type="ECO:0000313" key="4">
    <source>
        <dbReference type="Proteomes" id="UP000270025"/>
    </source>
</evidence>